<reference evidence="1" key="1">
    <citation type="submission" date="2019-12" db="EMBL/GenBank/DDBJ databases">
        <title>Genome sequencing and annotation of Brassica cretica.</title>
        <authorList>
            <person name="Studholme D.J."/>
            <person name="Sarris P.F."/>
        </authorList>
    </citation>
    <scope>NUCLEOTIDE SEQUENCE</scope>
    <source>
        <strain evidence="1">PFS-001/15</strain>
        <tissue evidence="1">Leaf</tissue>
    </source>
</reference>
<evidence type="ECO:0000313" key="1">
    <source>
        <dbReference type="EMBL" id="KAF2618008.1"/>
    </source>
</evidence>
<dbReference type="AlphaFoldDB" id="A0A3N6PUS7"/>
<name>A0A3N6PUS7_BRACR</name>
<protein>
    <submittedName>
        <fullName evidence="1">Uncharacterized protein</fullName>
    </submittedName>
</protein>
<sequence length="97" mass="10755">MVTTSSFLSASLSSAATVPLPTFLVFFIHREPFFCRKSTTSVSISSLPPSRCRLRRILLVSLSLSPPPLSSPPSRRLRFRSSMSNNGQFWLYCTSGP</sequence>
<comment type="caution">
    <text evidence="1">The sequence shown here is derived from an EMBL/GenBank/DDBJ whole genome shotgun (WGS) entry which is preliminary data.</text>
</comment>
<evidence type="ECO:0000313" key="2">
    <source>
        <dbReference type="Proteomes" id="UP000712281"/>
    </source>
</evidence>
<accession>A0A3N6PUS7</accession>
<organism evidence="1 2">
    <name type="scientific">Brassica cretica</name>
    <name type="common">Mustard</name>
    <dbReference type="NCBI Taxonomy" id="69181"/>
    <lineage>
        <taxon>Eukaryota</taxon>
        <taxon>Viridiplantae</taxon>
        <taxon>Streptophyta</taxon>
        <taxon>Embryophyta</taxon>
        <taxon>Tracheophyta</taxon>
        <taxon>Spermatophyta</taxon>
        <taxon>Magnoliopsida</taxon>
        <taxon>eudicotyledons</taxon>
        <taxon>Gunneridae</taxon>
        <taxon>Pentapetalae</taxon>
        <taxon>rosids</taxon>
        <taxon>malvids</taxon>
        <taxon>Brassicales</taxon>
        <taxon>Brassicaceae</taxon>
        <taxon>Brassiceae</taxon>
        <taxon>Brassica</taxon>
    </lineage>
</organism>
<gene>
    <name evidence="1" type="ORF">F2Q68_00042177</name>
</gene>
<proteinExistence type="predicted"/>
<dbReference type="EMBL" id="QGKW02000007">
    <property type="protein sequence ID" value="KAF2618008.1"/>
    <property type="molecule type" value="Genomic_DNA"/>
</dbReference>
<dbReference type="Proteomes" id="UP000712281">
    <property type="component" value="Unassembled WGS sequence"/>
</dbReference>